<keyword evidence="2" id="KW-1185">Reference proteome</keyword>
<dbReference type="Proteomes" id="UP001497392">
    <property type="component" value="Unassembled WGS sequence"/>
</dbReference>
<evidence type="ECO:0000313" key="2">
    <source>
        <dbReference type="Proteomes" id="UP001497392"/>
    </source>
</evidence>
<accession>A0ABP1G163</accession>
<protein>
    <submittedName>
        <fullName evidence="1">G8757 protein</fullName>
    </submittedName>
</protein>
<proteinExistence type="predicted"/>
<comment type="caution">
    <text evidence="1">The sequence shown here is derived from an EMBL/GenBank/DDBJ whole genome shotgun (WGS) entry which is preliminary data.</text>
</comment>
<reference evidence="1 2" key="1">
    <citation type="submission" date="2024-06" db="EMBL/GenBank/DDBJ databases">
        <authorList>
            <person name="Kraege A."/>
            <person name="Thomma B."/>
        </authorList>
    </citation>
    <scope>NUCLEOTIDE SEQUENCE [LARGE SCALE GENOMIC DNA]</scope>
</reference>
<organism evidence="1 2">
    <name type="scientific">Coccomyxa viridis</name>
    <dbReference type="NCBI Taxonomy" id="1274662"/>
    <lineage>
        <taxon>Eukaryota</taxon>
        <taxon>Viridiplantae</taxon>
        <taxon>Chlorophyta</taxon>
        <taxon>core chlorophytes</taxon>
        <taxon>Trebouxiophyceae</taxon>
        <taxon>Trebouxiophyceae incertae sedis</taxon>
        <taxon>Coccomyxaceae</taxon>
        <taxon>Coccomyxa</taxon>
    </lineage>
</organism>
<gene>
    <name evidence="1" type="primary">g8757</name>
    <name evidence="1" type="ORF">VP750_LOCUS7863</name>
</gene>
<dbReference type="Gene3D" id="1.10.287.2250">
    <property type="match status" value="1"/>
</dbReference>
<dbReference type="EMBL" id="CAXHTA020000015">
    <property type="protein sequence ID" value="CAL5225957.1"/>
    <property type="molecule type" value="Genomic_DNA"/>
</dbReference>
<sequence>MHKHQRSYTDDSEEYKEKLRLFTKNAEFVREMNATYNADKSEGEDIFALANYEYADMIDLTDCAPGAILFSDFEDDCMDILSKLPPDKDPEVHHDPMRNGSTHEKRLEQALRVVANKRFAVVAEHDPEAAFMVWMHKHQKSYTEGSKEYAKILKLFKKNAACVRRLNAEYNPGGDPDEVRVLCL</sequence>
<evidence type="ECO:0000313" key="1">
    <source>
        <dbReference type="EMBL" id="CAL5225957.1"/>
    </source>
</evidence>
<name>A0ABP1G163_9CHLO</name>